<dbReference type="InterPro" id="IPR001126">
    <property type="entry name" value="UmuC"/>
</dbReference>
<dbReference type="Gene3D" id="3.30.70.270">
    <property type="match status" value="1"/>
</dbReference>
<comment type="similarity">
    <text evidence="1 4">Belongs to the DNA polymerase type-Y family.</text>
</comment>
<keyword evidence="4" id="KW-0227">DNA damage</keyword>
<reference evidence="6 7" key="1">
    <citation type="submission" date="2016-07" db="EMBL/GenBank/DDBJ databases">
        <title>High microdiversification within the ubiquitous acI lineage of Actinobacteria.</title>
        <authorList>
            <person name="Neuenschwander S.M."/>
            <person name="Salcher M."/>
            <person name="Ghai R."/>
            <person name="Pernthaler J."/>
        </authorList>
    </citation>
    <scope>NUCLEOTIDE SEQUENCE [LARGE SCALE GENOMIC DNA]</scope>
    <source>
        <strain evidence="6">MMS-IA-79</strain>
    </source>
</reference>
<dbReference type="Pfam" id="PF00817">
    <property type="entry name" value="IMS"/>
    <property type="match status" value="1"/>
</dbReference>
<comment type="subunit">
    <text evidence="4">Monomer.</text>
</comment>
<dbReference type="SUPFAM" id="SSF100879">
    <property type="entry name" value="Lesion bypass DNA polymerase (Y-family), little finger domain"/>
    <property type="match status" value="1"/>
</dbReference>
<dbReference type="CDD" id="cd03586">
    <property type="entry name" value="PolY_Pol_IV_kappa"/>
    <property type="match status" value="1"/>
</dbReference>
<evidence type="ECO:0000256" key="2">
    <source>
        <dbReference type="ARBA" id="ARBA00025589"/>
    </source>
</evidence>
<dbReference type="InterPro" id="IPR043502">
    <property type="entry name" value="DNA/RNA_pol_sf"/>
</dbReference>
<dbReference type="HAMAP" id="MF_01113">
    <property type="entry name" value="DNApol_IV"/>
    <property type="match status" value="1"/>
</dbReference>
<feature type="binding site" evidence="4">
    <location>
        <position position="107"/>
    </location>
    <ligand>
        <name>Mg(2+)</name>
        <dbReference type="ChEBI" id="CHEBI:18420"/>
    </ligand>
</feature>
<keyword evidence="4" id="KW-0808">Transferase</keyword>
<keyword evidence="4" id="KW-0235">DNA replication</keyword>
<dbReference type="Pfam" id="PF11798">
    <property type="entry name" value="IMS_HHH"/>
    <property type="match status" value="1"/>
</dbReference>
<evidence type="ECO:0000256" key="4">
    <source>
        <dbReference type="HAMAP-Rule" id="MF_01113"/>
    </source>
</evidence>
<evidence type="ECO:0000313" key="7">
    <source>
        <dbReference type="Proteomes" id="UP000217177"/>
    </source>
</evidence>
<feature type="domain" description="UmuC" evidence="5">
    <location>
        <begin position="10"/>
        <end position="189"/>
    </location>
</feature>
<dbReference type="Gene3D" id="3.40.1170.60">
    <property type="match status" value="1"/>
</dbReference>
<keyword evidence="4" id="KW-0963">Cytoplasm</keyword>
<dbReference type="Gene3D" id="3.30.1490.100">
    <property type="entry name" value="DNA polymerase, Y-family, little finger domain"/>
    <property type="match status" value="1"/>
</dbReference>
<feature type="active site" evidence="4">
    <location>
        <position position="108"/>
    </location>
</feature>
<comment type="cofactor">
    <cofactor evidence="4">
        <name>Mg(2+)</name>
        <dbReference type="ChEBI" id="CHEBI:18420"/>
    </cofactor>
    <text evidence="4">Binds 2 magnesium ions per subunit.</text>
</comment>
<dbReference type="InterPro" id="IPR043128">
    <property type="entry name" value="Rev_trsase/Diguanyl_cyclase"/>
</dbReference>
<evidence type="ECO:0000313" key="6">
    <source>
        <dbReference type="EMBL" id="ASY17122.1"/>
    </source>
</evidence>
<dbReference type="PROSITE" id="PS50173">
    <property type="entry name" value="UMUC"/>
    <property type="match status" value="1"/>
</dbReference>
<keyword evidence="4" id="KW-0239">DNA-directed DNA polymerase</keyword>
<feature type="binding site" evidence="4">
    <location>
        <position position="14"/>
    </location>
    <ligand>
        <name>Mg(2+)</name>
        <dbReference type="ChEBI" id="CHEBI:18420"/>
    </ligand>
</feature>
<dbReference type="EMBL" id="CP016774">
    <property type="protein sequence ID" value="ASY17122.1"/>
    <property type="molecule type" value="Genomic_DNA"/>
</dbReference>
<dbReference type="Pfam" id="PF11799">
    <property type="entry name" value="IMS_C"/>
    <property type="match status" value="1"/>
</dbReference>
<name>A0ABM6MEH1_9ACTN</name>
<proteinExistence type="inferred from homology"/>
<keyword evidence="4" id="KW-0548">Nucleotidyltransferase</keyword>
<feature type="site" description="Substrate discrimination" evidence="4">
    <location>
        <position position="19"/>
    </location>
</feature>
<keyword evidence="7" id="KW-1185">Reference proteome</keyword>
<dbReference type="PANTHER" id="PTHR11076">
    <property type="entry name" value="DNA REPAIR POLYMERASE UMUC / TRANSFERASE FAMILY MEMBER"/>
    <property type="match status" value="1"/>
</dbReference>
<keyword evidence="4" id="KW-0238">DNA-binding</keyword>
<dbReference type="EC" id="2.7.7.7" evidence="4"/>
<organism evidence="6 7">
    <name type="scientific">Candidatus Planktophila versatilis</name>
    <dbReference type="NCBI Taxonomy" id="1884905"/>
    <lineage>
        <taxon>Bacteria</taxon>
        <taxon>Bacillati</taxon>
        <taxon>Actinomycetota</taxon>
        <taxon>Actinomycetes</taxon>
        <taxon>Candidatus Nanopelagicales</taxon>
        <taxon>Candidatus Nanopelagicaceae</taxon>
        <taxon>Candidatus Planktophila</taxon>
    </lineage>
</organism>
<dbReference type="RefSeq" id="WP_095674683.1">
    <property type="nucleotide sequence ID" value="NZ_CP016774.1"/>
</dbReference>
<evidence type="ECO:0000256" key="3">
    <source>
        <dbReference type="ARBA" id="ARBA00049244"/>
    </source>
</evidence>
<comment type="function">
    <text evidence="2 4">Poorly processive, error-prone DNA polymerase involved in untargeted mutagenesis. Copies undamaged DNA at stalled replication forks, which arise in vivo from mismatched or misaligned primer ends. These misaligned primers can be extended by PolIV. Exhibits no 3'-5' exonuclease (proofreading) activity. May be involved in translesional synthesis, in conjunction with the beta clamp from PolIII.</text>
</comment>
<dbReference type="InterPro" id="IPR017961">
    <property type="entry name" value="DNA_pol_Y-fam_little_finger"/>
</dbReference>
<dbReference type="InterPro" id="IPR022880">
    <property type="entry name" value="DNApol_IV"/>
</dbReference>
<keyword evidence="4" id="KW-0515">Mutator protein</keyword>
<evidence type="ECO:0000256" key="1">
    <source>
        <dbReference type="ARBA" id="ARBA00010945"/>
    </source>
</evidence>
<protein>
    <recommendedName>
        <fullName evidence="4">DNA polymerase IV</fullName>
        <shortName evidence="4">Pol IV</shortName>
        <ecNumber evidence="4">2.7.7.7</ecNumber>
    </recommendedName>
</protein>
<keyword evidence="4" id="KW-0460">Magnesium</keyword>
<gene>
    <name evidence="4" type="primary">dinB</name>
    <name evidence="6" type="ORF">A1sIA79_02580</name>
</gene>
<dbReference type="InterPro" id="IPR036775">
    <property type="entry name" value="DNA_pol_Y-fam_lit_finger_sf"/>
</dbReference>
<dbReference type="NCBIfam" id="NF002677">
    <property type="entry name" value="PRK02406.1"/>
    <property type="match status" value="1"/>
</dbReference>
<dbReference type="Proteomes" id="UP000217177">
    <property type="component" value="Chromosome"/>
</dbReference>
<comment type="subcellular location">
    <subcellularLocation>
        <location evidence="4">Cytoplasm</location>
    </subcellularLocation>
</comment>
<keyword evidence="4" id="KW-0479">Metal-binding</keyword>
<evidence type="ECO:0000259" key="5">
    <source>
        <dbReference type="PROSITE" id="PS50173"/>
    </source>
</evidence>
<keyword evidence="4" id="KW-0234">DNA repair</keyword>
<dbReference type="PANTHER" id="PTHR11076:SF33">
    <property type="entry name" value="DNA POLYMERASE KAPPA"/>
    <property type="match status" value="1"/>
</dbReference>
<dbReference type="Gene3D" id="1.10.150.20">
    <property type="entry name" value="5' to 3' exonuclease, C-terminal subdomain"/>
    <property type="match status" value="1"/>
</dbReference>
<dbReference type="NCBIfam" id="NF003015">
    <property type="entry name" value="PRK03858.1"/>
    <property type="match status" value="1"/>
</dbReference>
<sequence length="396" mass="43384">MSEELVQATILHVDMDAFYASVAELDNPQYKGKALVVGAGVRGVVLSANYEARKFGIRAAMPVGRAKRMAPHAIFIAPEHHRYAEISERVMAIFNSFTPLVEPISLDEAFLDVTGSQKLFGDGREIAAKIRAQVEQEEGITCSVGIAQSKFIAKLASQHCKPNGMLEIKSDRILEFLHPLPVRALWGVGPKTAESLDRLGLHTVADIANTPRSTLVRALGDATGESLYELAWGRDYRNVIPDEPEKSIGNEETFARDIDSPEEILAEFLRMAEKATARLRERGLFAKTVTMKIKFADFTTLSRAKTLPIGIDGTHETYEIVKKLYLALNNEGARIRLVGVSLSNLLDEAPVQLELGARERGWRDADTAIDKAKARFGGGSVRPGRLITGDSGDSEA</sequence>
<dbReference type="SUPFAM" id="SSF56672">
    <property type="entry name" value="DNA/RNA polymerases"/>
    <property type="match status" value="1"/>
</dbReference>
<accession>A0ABM6MEH1</accession>
<dbReference type="InterPro" id="IPR024728">
    <property type="entry name" value="PolY_HhH_motif"/>
</dbReference>
<comment type="catalytic activity">
    <reaction evidence="3 4">
        <text>DNA(n) + a 2'-deoxyribonucleoside 5'-triphosphate = DNA(n+1) + diphosphate</text>
        <dbReference type="Rhea" id="RHEA:22508"/>
        <dbReference type="Rhea" id="RHEA-COMP:17339"/>
        <dbReference type="Rhea" id="RHEA-COMP:17340"/>
        <dbReference type="ChEBI" id="CHEBI:33019"/>
        <dbReference type="ChEBI" id="CHEBI:61560"/>
        <dbReference type="ChEBI" id="CHEBI:173112"/>
        <dbReference type="EC" id="2.7.7.7"/>
    </reaction>
</comment>
<dbReference type="InterPro" id="IPR050116">
    <property type="entry name" value="DNA_polymerase-Y"/>
</dbReference>